<evidence type="ECO:0000313" key="1">
    <source>
        <dbReference type="EMBL" id="MBW89267.1"/>
    </source>
</evidence>
<reference evidence="1" key="1">
    <citation type="submission" date="2018-02" db="EMBL/GenBank/DDBJ databases">
        <title>Rhizophora mucronata_Transcriptome.</title>
        <authorList>
            <person name="Meera S.P."/>
            <person name="Sreeshan A."/>
            <person name="Augustine A."/>
        </authorList>
    </citation>
    <scope>NUCLEOTIDE SEQUENCE</scope>
    <source>
        <tissue evidence="1">Leaf</tissue>
    </source>
</reference>
<dbReference type="AlphaFoldDB" id="A0A2P2J783"/>
<dbReference type="EMBL" id="GGEC01008784">
    <property type="protein sequence ID" value="MBW89267.1"/>
    <property type="molecule type" value="Transcribed_RNA"/>
</dbReference>
<name>A0A2P2J783_RHIMU</name>
<sequence>MSVLDGNGYTIGCFNFQFLIN</sequence>
<proteinExistence type="predicted"/>
<organism evidence="1">
    <name type="scientific">Rhizophora mucronata</name>
    <name type="common">Asiatic mangrove</name>
    <dbReference type="NCBI Taxonomy" id="61149"/>
    <lineage>
        <taxon>Eukaryota</taxon>
        <taxon>Viridiplantae</taxon>
        <taxon>Streptophyta</taxon>
        <taxon>Embryophyta</taxon>
        <taxon>Tracheophyta</taxon>
        <taxon>Spermatophyta</taxon>
        <taxon>Magnoliopsida</taxon>
        <taxon>eudicotyledons</taxon>
        <taxon>Gunneridae</taxon>
        <taxon>Pentapetalae</taxon>
        <taxon>rosids</taxon>
        <taxon>fabids</taxon>
        <taxon>Malpighiales</taxon>
        <taxon>Rhizophoraceae</taxon>
        <taxon>Rhizophora</taxon>
    </lineage>
</organism>
<protein>
    <submittedName>
        <fullName evidence="1">Uncharacterized protein</fullName>
    </submittedName>
</protein>
<accession>A0A2P2J783</accession>